<organism evidence="1 2">
    <name type="scientific">Pseudoduganella ginsengisoli</name>
    <dbReference type="NCBI Taxonomy" id="1462440"/>
    <lineage>
        <taxon>Bacteria</taxon>
        <taxon>Pseudomonadati</taxon>
        <taxon>Pseudomonadota</taxon>
        <taxon>Betaproteobacteria</taxon>
        <taxon>Burkholderiales</taxon>
        <taxon>Oxalobacteraceae</taxon>
        <taxon>Telluria group</taxon>
        <taxon>Pseudoduganella</taxon>
    </lineage>
</organism>
<dbReference type="OrthoDB" id="7159040at2"/>
<dbReference type="Gene3D" id="2.20.110.10">
    <property type="entry name" value="Histone H3 K4-specific methyltransferase SET7/9 N-terminal domain"/>
    <property type="match status" value="1"/>
</dbReference>
<sequence length="144" mass="16080">MIIREYSGKLANYNAGFRFSRPPFQRGKKHGPSAEQEADGAISWGDFDQGKRQGKTQIEHENHYTLDAMFDKGEMVGEVTVQYTSGTRYTGTWGAHGGTMEYALGGSYKCEWTDGRWAGNGMITYSNGLQRTLQLPALGMPERK</sequence>
<name>A0A6L6Q460_9BURK</name>
<dbReference type="EMBL" id="WNLA01000014">
    <property type="protein sequence ID" value="MTW04249.1"/>
    <property type="molecule type" value="Genomic_DNA"/>
</dbReference>
<accession>A0A6L6Q460</accession>
<comment type="caution">
    <text evidence="1">The sequence shown here is derived from an EMBL/GenBank/DDBJ whole genome shotgun (WGS) entry which is preliminary data.</text>
</comment>
<evidence type="ECO:0000313" key="2">
    <source>
        <dbReference type="Proteomes" id="UP000484015"/>
    </source>
</evidence>
<proteinExistence type="predicted"/>
<dbReference type="SUPFAM" id="SSF82185">
    <property type="entry name" value="Histone H3 K4-specific methyltransferase SET7/9 N-terminal domain"/>
    <property type="match status" value="1"/>
</dbReference>
<dbReference type="AlphaFoldDB" id="A0A6L6Q460"/>
<dbReference type="RefSeq" id="WP_155440605.1">
    <property type="nucleotide sequence ID" value="NZ_WNLA01000014.1"/>
</dbReference>
<gene>
    <name evidence="1" type="ORF">GM668_19390</name>
</gene>
<keyword evidence="2" id="KW-1185">Reference proteome</keyword>
<protein>
    <recommendedName>
        <fullName evidence="3">Toxin-antitoxin system YwqK family antitoxin</fullName>
    </recommendedName>
</protein>
<evidence type="ECO:0000313" key="1">
    <source>
        <dbReference type="EMBL" id="MTW04249.1"/>
    </source>
</evidence>
<dbReference type="Proteomes" id="UP000484015">
    <property type="component" value="Unassembled WGS sequence"/>
</dbReference>
<reference evidence="1 2" key="1">
    <citation type="submission" date="2019-11" db="EMBL/GenBank/DDBJ databases">
        <title>Type strains purchased from KCTC, JCM and DSMZ.</title>
        <authorList>
            <person name="Lu H."/>
        </authorList>
    </citation>
    <scope>NUCLEOTIDE SEQUENCE [LARGE SCALE GENOMIC DNA]</scope>
    <source>
        <strain evidence="1 2">KCTC 42409</strain>
    </source>
</reference>
<evidence type="ECO:0008006" key="3">
    <source>
        <dbReference type="Google" id="ProtNLM"/>
    </source>
</evidence>